<keyword evidence="3 13" id="KW-0540">Nuclease</keyword>
<dbReference type="EMBL" id="PFLF01000037">
    <property type="protein sequence ID" value="PIY69280.1"/>
    <property type="molecule type" value="Genomic_DNA"/>
</dbReference>
<evidence type="ECO:0000256" key="6">
    <source>
        <dbReference type="ARBA" id="ARBA00022763"/>
    </source>
</evidence>
<keyword evidence="10 13" id="KW-0233">DNA recombination</keyword>
<dbReference type="FunFam" id="3.30.420.10:FF:000002">
    <property type="entry name" value="Crossover junction endodeoxyribonuclease RuvC"/>
    <property type="match status" value="1"/>
</dbReference>
<dbReference type="InterPro" id="IPR002176">
    <property type="entry name" value="X-over_junc_endoDNase_RuvC"/>
</dbReference>
<comment type="catalytic activity">
    <reaction evidence="12 13">
        <text>Endonucleolytic cleavage at a junction such as a reciprocal single-stranded crossover between two homologous DNA duplexes (Holliday junction).</text>
        <dbReference type="EC" id="3.1.21.10"/>
    </reaction>
</comment>
<feature type="binding site" evidence="13">
    <location>
        <position position="7"/>
    </location>
    <ligand>
        <name>Mg(2+)</name>
        <dbReference type="ChEBI" id="CHEBI:18420"/>
        <label>1</label>
    </ligand>
</feature>
<dbReference type="GO" id="GO:0008821">
    <property type="term" value="F:crossover junction DNA endonuclease activity"/>
    <property type="evidence" value="ECO:0007669"/>
    <property type="project" value="UniProtKB-UniRule"/>
</dbReference>
<dbReference type="PRINTS" id="PR00696">
    <property type="entry name" value="RSOLVASERUVC"/>
</dbReference>
<dbReference type="GO" id="GO:0005737">
    <property type="term" value="C:cytoplasm"/>
    <property type="evidence" value="ECO:0007669"/>
    <property type="project" value="UniProtKB-SubCell"/>
</dbReference>
<evidence type="ECO:0000313" key="15">
    <source>
        <dbReference type="Proteomes" id="UP000230108"/>
    </source>
</evidence>
<protein>
    <recommendedName>
        <fullName evidence="13">Crossover junction endodeoxyribonuclease RuvC</fullName>
        <ecNumber evidence="13">3.1.21.10</ecNumber>
    </recommendedName>
    <alternativeName>
        <fullName evidence="13">Holliday junction nuclease RuvC</fullName>
    </alternativeName>
    <alternativeName>
        <fullName evidence="13">Holliday junction resolvase RuvC</fullName>
    </alternativeName>
</protein>
<dbReference type="PANTHER" id="PTHR30194:SF3">
    <property type="entry name" value="CROSSOVER JUNCTION ENDODEOXYRIBONUCLEASE RUVC"/>
    <property type="match status" value="1"/>
</dbReference>
<keyword evidence="11 13" id="KW-0234">DNA repair</keyword>
<comment type="similarity">
    <text evidence="1 13">Belongs to the RuvC family.</text>
</comment>
<dbReference type="AlphaFoldDB" id="A0A2M7QEG5"/>
<keyword evidence="6 13" id="KW-0227">DNA damage</keyword>
<dbReference type="InterPro" id="IPR036397">
    <property type="entry name" value="RNaseH_sf"/>
</dbReference>
<feature type="binding site" evidence="13">
    <location>
        <position position="68"/>
    </location>
    <ligand>
        <name>Mg(2+)</name>
        <dbReference type="ChEBI" id="CHEBI:18420"/>
        <label>2</label>
    </ligand>
</feature>
<evidence type="ECO:0000256" key="7">
    <source>
        <dbReference type="ARBA" id="ARBA00022801"/>
    </source>
</evidence>
<organism evidence="14 15">
    <name type="scientific">Candidatus Roizmanbacteria bacterium CG_4_10_14_0_8_um_filter_39_9</name>
    <dbReference type="NCBI Taxonomy" id="1974829"/>
    <lineage>
        <taxon>Bacteria</taxon>
        <taxon>Candidatus Roizmaniibacteriota</taxon>
    </lineage>
</organism>
<feature type="active site" evidence="13">
    <location>
        <position position="68"/>
    </location>
</feature>
<feature type="binding site" evidence="13">
    <location>
        <position position="143"/>
    </location>
    <ligand>
        <name>Mg(2+)</name>
        <dbReference type="ChEBI" id="CHEBI:18420"/>
        <label>1</label>
    </ligand>
</feature>
<keyword evidence="8 13" id="KW-0460">Magnesium</keyword>
<dbReference type="Gene3D" id="3.30.420.10">
    <property type="entry name" value="Ribonuclease H-like superfamily/Ribonuclease H"/>
    <property type="match status" value="1"/>
</dbReference>
<dbReference type="HAMAP" id="MF_00034">
    <property type="entry name" value="RuvC"/>
    <property type="match status" value="1"/>
</dbReference>
<keyword evidence="9 13" id="KW-0238">DNA-binding</keyword>
<dbReference type="InterPro" id="IPR012337">
    <property type="entry name" value="RNaseH-like_sf"/>
</dbReference>
<dbReference type="PANTHER" id="PTHR30194">
    <property type="entry name" value="CROSSOVER JUNCTION ENDODEOXYRIBONUCLEASE RUVC"/>
    <property type="match status" value="1"/>
</dbReference>
<evidence type="ECO:0000256" key="3">
    <source>
        <dbReference type="ARBA" id="ARBA00022722"/>
    </source>
</evidence>
<reference evidence="15" key="1">
    <citation type="submission" date="2017-09" db="EMBL/GenBank/DDBJ databases">
        <title>Depth-based differentiation of microbial function through sediment-hosted aquifers and enrichment of novel symbionts in the deep terrestrial subsurface.</title>
        <authorList>
            <person name="Probst A.J."/>
            <person name="Ladd B."/>
            <person name="Jarett J.K."/>
            <person name="Geller-Mcgrath D.E."/>
            <person name="Sieber C.M.K."/>
            <person name="Emerson J.B."/>
            <person name="Anantharaman K."/>
            <person name="Thomas B.C."/>
            <person name="Malmstrom R."/>
            <person name="Stieglmeier M."/>
            <person name="Klingl A."/>
            <person name="Woyke T."/>
            <person name="Ryan C.M."/>
            <person name="Banfield J.F."/>
        </authorList>
    </citation>
    <scope>NUCLEOTIDE SEQUENCE [LARGE SCALE GENOMIC DNA]</scope>
</reference>
<comment type="function">
    <text evidence="13">The RuvA-RuvB-RuvC complex processes Holliday junction (HJ) DNA during genetic recombination and DNA repair. Endonuclease that resolves HJ intermediates. Cleaves cruciform DNA by making single-stranded nicks across the HJ at symmetrical positions within the homologous arms, yielding a 5'-phosphate and a 3'-hydroxyl group; requires a central core of homology in the junction. The consensus cleavage sequence is 5'-(A/T)TT(C/G)-3'. Cleavage occurs on the 3'-side of the TT dinucleotide at the point of strand exchange. HJ branch migration catalyzed by RuvA-RuvB allows RuvC to scan DNA until it finds its consensus sequence, where it cleaves and resolves the cruciform DNA.</text>
</comment>
<dbReference type="Proteomes" id="UP000230108">
    <property type="component" value="Unassembled WGS sequence"/>
</dbReference>
<dbReference type="GO" id="GO:0006281">
    <property type="term" value="P:DNA repair"/>
    <property type="evidence" value="ECO:0007669"/>
    <property type="project" value="UniProtKB-UniRule"/>
</dbReference>
<comment type="subcellular location">
    <subcellularLocation>
        <location evidence="13">Cytoplasm</location>
    </subcellularLocation>
</comment>
<dbReference type="GO" id="GO:0003677">
    <property type="term" value="F:DNA binding"/>
    <property type="evidence" value="ECO:0007669"/>
    <property type="project" value="UniProtKB-KW"/>
</dbReference>
<gene>
    <name evidence="13" type="primary">ruvC</name>
    <name evidence="14" type="ORF">COY90_01510</name>
</gene>
<keyword evidence="7 13" id="KW-0378">Hydrolase</keyword>
<keyword evidence="2 13" id="KW-0963">Cytoplasm</keyword>
<feature type="active site" evidence="13">
    <location>
        <position position="143"/>
    </location>
</feature>
<comment type="caution">
    <text evidence="14">The sequence shown here is derived from an EMBL/GenBank/DDBJ whole genome shotgun (WGS) entry which is preliminary data.</text>
</comment>
<evidence type="ECO:0000256" key="1">
    <source>
        <dbReference type="ARBA" id="ARBA00009518"/>
    </source>
</evidence>
<dbReference type="CDD" id="cd16962">
    <property type="entry name" value="RuvC"/>
    <property type="match status" value="1"/>
</dbReference>
<feature type="active site" evidence="13">
    <location>
        <position position="7"/>
    </location>
</feature>
<evidence type="ECO:0000256" key="5">
    <source>
        <dbReference type="ARBA" id="ARBA00022759"/>
    </source>
</evidence>
<evidence type="ECO:0000256" key="12">
    <source>
        <dbReference type="ARBA" id="ARBA00029354"/>
    </source>
</evidence>
<evidence type="ECO:0000256" key="10">
    <source>
        <dbReference type="ARBA" id="ARBA00023172"/>
    </source>
</evidence>
<evidence type="ECO:0000256" key="4">
    <source>
        <dbReference type="ARBA" id="ARBA00022723"/>
    </source>
</evidence>
<dbReference type="EC" id="3.1.21.10" evidence="13"/>
<keyword evidence="5 13" id="KW-0255">Endonuclease</keyword>
<dbReference type="Pfam" id="PF02075">
    <property type="entry name" value="RuvC"/>
    <property type="match status" value="1"/>
</dbReference>
<sequence>MIILSLDPGVERTGFALFNKKDQNNFKYLTSGLVETSKTCTLPERLKSIYDTLAMIVLKYKPSHVVIERLFFSNNQKTAIAVAQAQGIILLLAQQMKIDLSFLTPPQIKEIVTGYGGSDKKSVQKMLGLLDLKIPKNDLKQDDQADAIACGYAICCLPM</sequence>
<evidence type="ECO:0000256" key="9">
    <source>
        <dbReference type="ARBA" id="ARBA00023125"/>
    </source>
</evidence>
<evidence type="ECO:0000256" key="13">
    <source>
        <dbReference type="HAMAP-Rule" id="MF_00034"/>
    </source>
</evidence>
<comment type="cofactor">
    <cofactor evidence="13">
        <name>Mg(2+)</name>
        <dbReference type="ChEBI" id="CHEBI:18420"/>
    </cofactor>
    <text evidence="13">Binds 2 Mg(2+) ion per subunit.</text>
</comment>
<evidence type="ECO:0000256" key="8">
    <source>
        <dbReference type="ARBA" id="ARBA00022842"/>
    </source>
</evidence>
<dbReference type="GO" id="GO:0000287">
    <property type="term" value="F:magnesium ion binding"/>
    <property type="evidence" value="ECO:0007669"/>
    <property type="project" value="UniProtKB-UniRule"/>
</dbReference>
<comment type="subunit">
    <text evidence="13">Homodimer which binds Holliday junction (HJ) DNA. The HJ becomes 2-fold symmetrical on binding to RuvC with unstacked arms; it has a different conformation from HJ DNA in complex with RuvA. In the full resolvosome a probable DNA-RuvA(4)-RuvB(12)-RuvC(2) complex forms which resolves the HJ.</text>
</comment>
<dbReference type="GO" id="GO:0048476">
    <property type="term" value="C:Holliday junction resolvase complex"/>
    <property type="evidence" value="ECO:0007669"/>
    <property type="project" value="UniProtKB-UniRule"/>
</dbReference>
<keyword evidence="4 13" id="KW-0479">Metal-binding</keyword>
<dbReference type="GO" id="GO:0006310">
    <property type="term" value="P:DNA recombination"/>
    <property type="evidence" value="ECO:0007669"/>
    <property type="project" value="UniProtKB-UniRule"/>
</dbReference>
<name>A0A2M7QEG5_9BACT</name>
<accession>A0A2M7QEG5</accession>
<evidence type="ECO:0000256" key="11">
    <source>
        <dbReference type="ARBA" id="ARBA00023204"/>
    </source>
</evidence>
<evidence type="ECO:0000256" key="2">
    <source>
        <dbReference type="ARBA" id="ARBA00022490"/>
    </source>
</evidence>
<proteinExistence type="inferred from homology"/>
<evidence type="ECO:0000313" key="14">
    <source>
        <dbReference type="EMBL" id="PIY69280.1"/>
    </source>
</evidence>
<dbReference type="SUPFAM" id="SSF53098">
    <property type="entry name" value="Ribonuclease H-like"/>
    <property type="match status" value="1"/>
</dbReference>